<sequence>MKALVWNGVNKLGVEQVPDPQILNSGDIILKVRLSSVCGSDLHLLGGYLPAMRAGDVLGHEFMGEVVEVGRGVQNHSVGDRVVVCSFIACGRCWFCQHEMYSLCENSNTNPAITETLYGSALGACFAYSHALGGFAGSHAEYIRVPFADQGAFTIPDGVSDEAALFASDAAPTGWTGADGAGVQPGDVVAVWGAGAVGQMAARAAILMGAERVVNIDRYPERLRMAEKNIGSEAINYTETHVEEELREMTGGRGPDVCIEAVGMESHADNPMFLYDWAKQQTYMQSDRAFPLREAVHACRKGGSLFVLGVYLGTVDKFPMGAAMNKGLQIRGAQQHGQRYIPQILQHIQNGELETSHLMTHPMSLDEGPKGYDMFKNKIDGCVRSVFQLDGHSNGHSH</sequence>
<proteinExistence type="inferred from homology"/>
<gene>
    <name evidence="8" type="ORF">GBA65_10530</name>
</gene>
<dbReference type="Proteomes" id="UP000502706">
    <property type="component" value="Chromosome"/>
</dbReference>
<dbReference type="InterPro" id="IPR002328">
    <property type="entry name" value="ADH_Zn_CS"/>
</dbReference>
<evidence type="ECO:0000256" key="2">
    <source>
        <dbReference type="ARBA" id="ARBA00022723"/>
    </source>
</evidence>
<evidence type="ECO:0000313" key="9">
    <source>
        <dbReference type="Proteomes" id="UP000502706"/>
    </source>
</evidence>
<keyword evidence="4" id="KW-0560">Oxidoreductase</keyword>
<dbReference type="InterPro" id="IPR036291">
    <property type="entry name" value="NAD(P)-bd_dom_sf"/>
</dbReference>
<keyword evidence="9" id="KW-1185">Reference proteome</keyword>
<feature type="domain" description="Alcohol dehydrogenase-like N-terminal" evidence="7">
    <location>
        <begin position="25"/>
        <end position="148"/>
    </location>
</feature>
<dbReference type="Gene3D" id="3.40.50.720">
    <property type="entry name" value="NAD(P)-binding Rossmann-like Domain"/>
    <property type="match status" value="1"/>
</dbReference>
<dbReference type="SUPFAM" id="SSF50129">
    <property type="entry name" value="GroES-like"/>
    <property type="match status" value="1"/>
</dbReference>
<dbReference type="InterPro" id="IPR013149">
    <property type="entry name" value="ADH-like_C"/>
</dbReference>
<dbReference type="Gene3D" id="3.90.180.10">
    <property type="entry name" value="Medium-chain alcohol dehydrogenases, catalytic domain"/>
    <property type="match status" value="1"/>
</dbReference>
<dbReference type="PANTHER" id="PTHR42813">
    <property type="entry name" value="ZINC-TYPE ALCOHOL DEHYDROGENASE-LIKE"/>
    <property type="match status" value="1"/>
</dbReference>
<evidence type="ECO:0000256" key="4">
    <source>
        <dbReference type="ARBA" id="ARBA00023002"/>
    </source>
</evidence>
<dbReference type="AlphaFoldDB" id="A0A6G8PXF6"/>
<reference evidence="8 9" key="1">
    <citation type="submission" date="2019-10" db="EMBL/GenBank/DDBJ databases">
        <title>Rubrobacter sp nov SCSIO 52915 isolated from a deep-sea sediment in the South China Sea.</title>
        <authorList>
            <person name="Chen R.W."/>
        </authorList>
    </citation>
    <scope>NUCLEOTIDE SEQUENCE [LARGE SCALE GENOMIC DNA]</scope>
    <source>
        <strain evidence="8 9">SCSIO 52915</strain>
    </source>
</reference>
<protein>
    <submittedName>
        <fullName evidence="8">Alcohol dehydrogenase catalytic domain-containing protein</fullName>
    </submittedName>
</protein>
<dbReference type="PANTHER" id="PTHR42813:SF2">
    <property type="entry name" value="DEHYDROGENASE, ZINC-CONTAINING, PUTATIVE (AFU_ORTHOLOGUE AFUA_2G02810)-RELATED"/>
    <property type="match status" value="1"/>
</dbReference>
<dbReference type="Pfam" id="PF08240">
    <property type="entry name" value="ADH_N"/>
    <property type="match status" value="1"/>
</dbReference>
<dbReference type="CDD" id="cd08283">
    <property type="entry name" value="FDH_like_1"/>
    <property type="match status" value="1"/>
</dbReference>
<dbReference type="Pfam" id="PF00107">
    <property type="entry name" value="ADH_zinc_N"/>
    <property type="match status" value="1"/>
</dbReference>
<organism evidence="8 9">
    <name type="scientific">Rubrobacter marinus</name>
    <dbReference type="NCBI Taxonomy" id="2653852"/>
    <lineage>
        <taxon>Bacteria</taxon>
        <taxon>Bacillati</taxon>
        <taxon>Actinomycetota</taxon>
        <taxon>Rubrobacteria</taxon>
        <taxon>Rubrobacterales</taxon>
        <taxon>Rubrobacteraceae</taxon>
        <taxon>Rubrobacter</taxon>
    </lineage>
</organism>
<dbReference type="RefSeq" id="WP_166396549.1">
    <property type="nucleotide sequence ID" value="NZ_CP045121.1"/>
</dbReference>
<dbReference type="PROSITE" id="PS00059">
    <property type="entry name" value="ADH_ZINC"/>
    <property type="match status" value="1"/>
</dbReference>
<dbReference type="KEGG" id="rmar:GBA65_10530"/>
<keyword evidence="2 5" id="KW-0479">Metal-binding</keyword>
<evidence type="ECO:0000256" key="5">
    <source>
        <dbReference type="RuleBase" id="RU361277"/>
    </source>
</evidence>
<evidence type="ECO:0000256" key="3">
    <source>
        <dbReference type="ARBA" id="ARBA00022833"/>
    </source>
</evidence>
<dbReference type="EMBL" id="CP045121">
    <property type="protein sequence ID" value="QIN78883.1"/>
    <property type="molecule type" value="Genomic_DNA"/>
</dbReference>
<evidence type="ECO:0000259" key="6">
    <source>
        <dbReference type="Pfam" id="PF00107"/>
    </source>
</evidence>
<evidence type="ECO:0000313" key="8">
    <source>
        <dbReference type="EMBL" id="QIN78883.1"/>
    </source>
</evidence>
<feature type="domain" description="Alcohol dehydrogenase-like C-terminal" evidence="6">
    <location>
        <begin position="196"/>
        <end position="266"/>
    </location>
</feature>
<keyword evidence="3 5" id="KW-0862">Zinc</keyword>
<dbReference type="InterPro" id="IPR013154">
    <property type="entry name" value="ADH-like_N"/>
</dbReference>
<dbReference type="GO" id="GO:0008270">
    <property type="term" value="F:zinc ion binding"/>
    <property type="evidence" value="ECO:0007669"/>
    <property type="project" value="InterPro"/>
</dbReference>
<comment type="similarity">
    <text evidence="5">Belongs to the zinc-containing alcohol dehydrogenase family.</text>
</comment>
<name>A0A6G8PXF6_9ACTN</name>
<comment type="cofactor">
    <cofactor evidence="1 5">
        <name>Zn(2+)</name>
        <dbReference type="ChEBI" id="CHEBI:29105"/>
    </cofactor>
</comment>
<dbReference type="InterPro" id="IPR011032">
    <property type="entry name" value="GroES-like_sf"/>
</dbReference>
<evidence type="ECO:0000256" key="1">
    <source>
        <dbReference type="ARBA" id="ARBA00001947"/>
    </source>
</evidence>
<dbReference type="SUPFAM" id="SSF51735">
    <property type="entry name" value="NAD(P)-binding Rossmann-fold domains"/>
    <property type="match status" value="1"/>
</dbReference>
<accession>A0A6G8PXF6</accession>
<dbReference type="GO" id="GO:0016491">
    <property type="term" value="F:oxidoreductase activity"/>
    <property type="evidence" value="ECO:0007669"/>
    <property type="project" value="UniProtKB-KW"/>
</dbReference>
<evidence type="ECO:0000259" key="7">
    <source>
        <dbReference type="Pfam" id="PF08240"/>
    </source>
</evidence>